<gene>
    <name evidence="2" type="ORF">I303_07954</name>
    <name evidence="3" type="ORF">I303_107961</name>
</gene>
<protein>
    <submittedName>
        <fullName evidence="2">Uncharacterized protein</fullName>
    </submittedName>
</protein>
<proteinExistence type="predicted"/>
<evidence type="ECO:0000256" key="1">
    <source>
        <dbReference type="SAM" id="MobiDB-lite"/>
    </source>
</evidence>
<dbReference type="Proteomes" id="UP000078595">
    <property type="component" value="Chromosome 10"/>
</dbReference>
<reference evidence="3" key="3">
    <citation type="submission" date="2024-02" db="EMBL/GenBank/DDBJ databases">
        <title>Comparative genomics of Cryptococcus and Kwoniella reveals pathogenesis evolution and contrasting modes of karyotype evolution via chromosome fusion or intercentromeric recombination.</title>
        <authorList>
            <person name="Coelho M.A."/>
            <person name="David-Palma M."/>
            <person name="Shea T."/>
            <person name="Bowers K."/>
            <person name="McGinley-Smith S."/>
            <person name="Mohammad A.W."/>
            <person name="Gnirke A."/>
            <person name="Yurkov A.M."/>
            <person name="Nowrousian M."/>
            <person name="Sun S."/>
            <person name="Cuomo C.A."/>
            <person name="Heitman J."/>
        </authorList>
    </citation>
    <scope>NUCLEOTIDE SEQUENCE</scope>
    <source>
        <strain evidence="3">CBS 10117</strain>
    </source>
</reference>
<reference evidence="3" key="2">
    <citation type="submission" date="2013-07" db="EMBL/GenBank/DDBJ databases">
        <authorList>
            <consortium name="The Broad Institute Genome Sequencing Platform"/>
            <person name="Cuomo C."/>
            <person name="Litvintseva A."/>
            <person name="Chen Y."/>
            <person name="Heitman J."/>
            <person name="Sun S."/>
            <person name="Springer D."/>
            <person name="Dromer F."/>
            <person name="Young S.K."/>
            <person name="Zeng Q."/>
            <person name="Gargeya S."/>
            <person name="Fitzgerald M."/>
            <person name="Abouelleil A."/>
            <person name="Alvarado L."/>
            <person name="Berlin A.M."/>
            <person name="Chapman S.B."/>
            <person name="Dewar J."/>
            <person name="Goldberg J."/>
            <person name="Griggs A."/>
            <person name="Gujja S."/>
            <person name="Hansen M."/>
            <person name="Howarth C."/>
            <person name="Imamovic A."/>
            <person name="Larimer J."/>
            <person name="McCowan C."/>
            <person name="Murphy C."/>
            <person name="Pearson M."/>
            <person name="Priest M."/>
            <person name="Roberts A."/>
            <person name="Saif S."/>
            <person name="Shea T."/>
            <person name="Sykes S."/>
            <person name="Wortman J."/>
            <person name="Nusbaum C."/>
            <person name="Birren B."/>
        </authorList>
    </citation>
    <scope>NUCLEOTIDE SEQUENCE</scope>
    <source>
        <strain evidence="3">CBS 10117</strain>
    </source>
</reference>
<feature type="compositionally biased region" description="Basic and acidic residues" evidence="1">
    <location>
        <begin position="158"/>
        <end position="168"/>
    </location>
</feature>
<accession>A0A1A5ZW56</accession>
<sequence length="242" mass="26925">MSELVFANDPFTSALTDRKSHSESRFIYDTRTERFYQPTEWGPNISIPRLQVERAILLHNRNCDRTHAATVSAAVSANSSVRDILDEDEDDDENSSTVSVFVSELRTALISSGGDWEAFLADIIDTSSHHDIGNRQSINSRKRNNDSIEEDVSSNSKSDPDSENREVEADSLGVGIPTSVKEHHKGKTTTKGKIIRGDSTRTSTGTSSTWKPIGRAEFEQIQKTTTSFLDPYDRYGSVYDGD</sequence>
<dbReference type="EMBL" id="CP144539">
    <property type="protein sequence ID" value="WWC65343.1"/>
    <property type="molecule type" value="Genomic_DNA"/>
</dbReference>
<dbReference type="VEuPathDB" id="FungiDB:I303_07954"/>
<feature type="region of interest" description="Disordered" evidence="1">
    <location>
        <begin position="130"/>
        <end position="211"/>
    </location>
</feature>
<evidence type="ECO:0000313" key="2">
    <source>
        <dbReference type="EMBL" id="OBR82040.1"/>
    </source>
</evidence>
<feature type="compositionally biased region" description="Low complexity" evidence="1">
    <location>
        <begin position="200"/>
        <end position="209"/>
    </location>
</feature>
<reference evidence="2" key="1">
    <citation type="submission" date="2013-07" db="EMBL/GenBank/DDBJ databases">
        <title>The Genome Sequence of Cryptococcus dejecticola CBS10117.</title>
        <authorList>
            <consortium name="The Broad Institute Genome Sequencing Platform"/>
            <person name="Cuomo C."/>
            <person name="Litvintseva A."/>
            <person name="Chen Y."/>
            <person name="Heitman J."/>
            <person name="Sun S."/>
            <person name="Springer D."/>
            <person name="Dromer F."/>
            <person name="Young S.K."/>
            <person name="Zeng Q."/>
            <person name="Gargeya S."/>
            <person name="Fitzgerald M."/>
            <person name="Abouelleil A."/>
            <person name="Alvarado L."/>
            <person name="Berlin A.M."/>
            <person name="Chapman S.B."/>
            <person name="Dewar J."/>
            <person name="Goldberg J."/>
            <person name="Griggs A."/>
            <person name="Gujja S."/>
            <person name="Hansen M."/>
            <person name="Howarth C."/>
            <person name="Imamovic A."/>
            <person name="Larimer J."/>
            <person name="McCowan C."/>
            <person name="Murphy C."/>
            <person name="Pearson M."/>
            <person name="Priest M."/>
            <person name="Roberts A."/>
            <person name="Saif S."/>
            <person name="Shea T."/>
            <person name="Sykes S."/>
            <person name="Wortman J."/>
            <person name="Nusbaum C."/>
            <person name="Birren B."/>
        </authorList>
    </citation>
    <scope>NUCLEOTIDE SEQUENCE [LARGE SCALE GENOMIC DNA]</scope>
    <source>
        <strain evidence="2">CBS 10117</strain>
    </source>
</reference>
<name>A0A1A5ZW56_9TREE</name>
<keyword evidence="4" id="KW-1185">Reference proteome</keyword>
<dbReference type="AlphaFoldDB" id="A0A1A5ZW56"/>
<evidence type="ECO:0000313" key="4">
    <source>
        <dbReference type="Proteomes" id="UP000078595"/>
    </source>
</evidence>
<dbReference type="GeneID" id="28971653"/>
<dbReference type="KEGG" id="kdj:28971653"/>
<evidence type="ECO:0000313" key="3">
    <source>
        <dbReference type="EMBL" id="WWC65343.1"/>
    </source>
</evidence>
<organism evidence="2">
    <name type="scientific">Kwoniella dejecticola CBS 10117</name>
    <dbReference type="NCBI Taxonomy" id="1296121"/>
    <lineage>
        <taxon>Eukaryota</taxon>
        <taxon>Fungi</taxon>
        <taxon>Dikarya</taxon>
        <taxon>Basidiomycota</taxon>
        <taxon>Agaricomycotina</taxon>
        <taxon>Tremellomycetes</taxon>
        <taxon>Tremellales</taxon>
        <taxon>Cryptococcaceae</taxon>
        <taxon>Kwoniella</taxon>
    </lineage>
</organism>
<dbReference type="RefSeq" id="XP_018259882.1">
    <property type="nucleotide sequence ID" value="XM_018411214.1"/>
</dbReference>
<dbReference type="EMBL" id="KI894036">
    <property type="protein sequence ID" value="OBR82040.1"/>
    <property type="molecule type" value="Genomic_DNA"/>
</dbReference>
<feature type="compositionally biased region" description="Basic residues" evidence="1">
    <location>
        <begin position="182"/>
        <end position="194"/>
    </location>
</feature>